<sequence>MVVKIVLALIVVVNGAFAISFIRDLIAHKAETFKEAGNPIAQAFSSFVIFFFSTFGISDFAISASLYPKLKWVEDKKLPGTMNAQCVIPVAVMALVYISAIDVDLVTLIVAIVAQIVGSYLSPRYVVKLPVDTIKRFVSAGLLIAAILILAGKFGVYPSGGEEIGLTGVKLVALGVLSFAFGALNNIGIGSYALTMATVYALGLSPAIAFPIMMGACTFSVPVGSMQFIKLDSYSRKITAFTSTFGVIGVLIAAYAVKSMNVSALQWVVVVVILYSAFTTFLSTTKNKANVKESK</sequence>
<dbReference type="Proteomes" id="UP000594014">
    <property type="component" value="Chromosome"/>
</dbReference>
<gene>
    <name evidence="1" type="ORF">FRZ06_13515</name>
</gene>
<evidence type="ECO:0000313" key="1">
    <source>
        <dbReference type="EMBL" id="QOX64287.1"/>
    </source>
</evidence>
<proteinExistence type="predicted"/>
<protein>
    <submittedName>
        <fullName evidence="1">TSUP family transporter</fullName>
    </submittedName>
</protein>
<dbReference type="EMBL" id="CP042469">
    <property type="protein sequence ID" value="QOX64287.1"/>
    <property type="molecule type" value="Genomic_DNA"/>
</dbReference>
<evidence type="ECO:0000313" key="2">
    <source>
        <dbReference type="Proteomes" id="UP000594014"/>
    </source>
</evidence>
<keyword evidence="2" id="KW-1185">Reference proteome</keyword>
<reference evidence="1" key="1">
    <citation type="submission" date="2019-08" db="EMBL/GenBank/DDBJ databases">
        <title>Genome sequence of Clostridiales bacterium MT110.</title>
        <authorList>
            <person name="Cao J."/>
        </authorList>
    </citation>
    <scope>NUCLEOTIDE SEQUENCE</scope>
    <source>
        <strain evidence="1">MT110</strain>
    </source>
</reference>
<name>A0ACD1AD06_9FIRM</name>
<organism evidence="1 2">
    <name type="scientific">Anoxybacterium hadale</name>
    <dbReference type="NCBI Taxonomy" id="3408580"/>
    <lineage>
        <taxon>Bacteria</taxon>
        <taxon>Bacillati</taxon>
        <taxon>Bacillota</taxon>
        <taxon>Clostridia</taxon>
        <taxon>Peptostreptococcales</taxon>
        <taxon>Anaerovoracaceae</taxon>
        <taxon>Anoxybacterium</taxon>
    </lineage>
</organism>
<accession>A0ACD1AD06</accession>